<dbReference type="EMBL" id="CP106831">
    <property type="protein sequence ID" value="WIH97064.1"/>
    <property type="molecule type" value="Genomic_DNA"/>
</dbReference>
<reference evidence="1 2" key="1">
    <citation type="submission" date="2022-09" db="EMBL/GenBank/DDBJ databases">
        <title>Whole genome sequencing analysis of tet(X)-positive Empedobacter falsenii YWS9-3.</title>
        <authorList>
            <person name="Chen C."/>
            <person name="Lv Y.-L."/>
        </authorList>
    </citation>
    <scope>NUCLEOTIDE SEQUENCE [LARGE SCALE GENOMIC DNA]</scope>
    <source>
        <strain evidence="1 2">YWS9-3_T</strain>
    </source>
</reference>
<sequence length="102" mass="11606">MNTKSKNKSYFEGKLLVNKDLKELWDQGIDPDAVRNTITEDKLLFVSGRGENTKFGAINLATSEIDFVQSFPLENDGQLDKPVFHEGKLYLHDSNNVLYVLE</sequence>
<organism evidence="1 2">
    <name type="scientific">Empedobacter falsenii</name>
    <dbReference type="NCBI Taxonomy" id="343874"/>
    <lineage>
        <taxon>Bacteria</taxon>
        <taxon>Pseudomonadati</taxon>
        <taxon>Bacteroidota</taxon>
        <taxon>Flavobacteriia</taxon>
        <taxon>Flavobacteriales</taxon>
        <taxon>Weeksellaceae</taxon>
        <taxon>Empedobacter</taxon>
    </lineage>
</organism>
<evidence type="ECO:0000313" key="2">
    <source>
        <dbReference type="Proteomes" id="UP001223501"/>
    </source>
</evidence>
<dbReference type="Proteomes" id="UP001223501">
    <property type="component" value="Chromosome"/>
</dbReference>
<protein>
    <submittedName>
        <fullName evidence="1">Uncharacterized protein</fullName>
    </submittedName>
</protein>
<proteinExistence type="predicted"/>
<name>A0ABY8V5W4_9FLAO</name>
<keyword evidence="2" id="KW-1185">Reference proteome</keyword>
<dbReference type="RefSeq" id="WP_284583361.1">
    <property type="nucleotide sequence ID" value="NZ_CP106831.1"/>
</dbReference>
<accession>A0ABY8V5W4</accession>
<evidence type="ECO:0000313" key="1">
    <source>
        <dbReference type="EMBL" id="WIH97064.1"/>
    </source>
</evidence>
<gene>
    <name evidence="1" type="ORF">OBA43_12560</name>
</gene>